<evidence type="ECO:0000313" key="1">
    <source>
        <dbReference type="EMBL" id="MDN0076156.1"/>
    </source>
</evidence>
<evidence type="ECO:0000313" key="2">
    <source>
        <dbReference type="Proteomes" id="UP001168540"/>
    </source>
</evidence>
<gene>
    <name evidence="1" type="ORF">QU481_14795</name>
</gene>
<proteinExistence type="predicted"/>
<dbReference type="RefSeq" id="WP_289830808.1">
    <property type="nucleotide sequence ID" value="NZ_JAUEDK010000027.1"/>
</dbReference>
<keyword evidence="2" id="KW-1185">Reference proteome</keyword>
<accession>A0ABT7XQT4</accession>
<dbReference type="EMBL" id="JAUEDK010000027">
    <property type="protein sequence ID" value="MDN0076156.1"/>
    <property type="molecule type" value="Genomic_DNA"/>
</dbReference>
<dbReference type="Proteomes" id="UP001168540">
    <property type="component" value="Unassembled WGS sequence"/>
</dbReference>
<reference evidence="1" key="1">
    <citation type="submission" date="2023-06" db="EMBL/GenBank/DDBJ databases">
        <authorList>
            <person name="Zhang S."/>
        </authorList>
    </citation>
    <scope>NUCLEOTIDE SEQUENCE</scope>
    <source>
        <strain evidence="1">SG2303</strain>
    </source>
</reference>
<protein>
    <submittedName>
        <fullName evidence="1">Uncharacterized protein</fullName>
    </submittedName>
</protein>
<organism evidence="1 2">
    <name type="scientific">Crenobacter oryzisoli</name>
    <dbReference type="NCBI Taxonomy" id="3056844"/>
    <lineage>
        <taxon>Bacteria</taxon>
        <taxon>Pseudomonadati</taxon>
        <taxon>Pseudomonadota</taxon>
        <taxon>Betaproteobacteria</taxon>
        <taxon>Neisseriales</taxon>
        <taxon>Neisseriaceae</taxon>
        <taxon>Crenobacter</taxon>
    </lineage>
</organism>
<comment type="caution">
    <text evidence="1">The sequence shown here is derived from an EMBL/GenBank/DDBJ whole genome shotgun (WGS) entry which is preliminary data.</text>
</comment>
<name>A0ABT7XQT4_9NEIS</name>
<sequence>MNISPLAWKWGLSAGRRVRPATRDRAASGYTDAISRVEMTPHLELPLGYYPESIRREMMVAERLQMRQRQLARERLPRLLDELNELYAGAVVISERKVVIGECNRLSTYLDDLTALTEALLMHPLDRPLDTLDEDEPAWRYYPSDDEYWLLGRAIELGREVQGVLMLKLRGRAEIEAVLKLPLAQLANAVEQDRRLHGAE</sequence>